<evidence type="ECO:0000256" key="5">
    <source>
        <dbReference type="ARBA" id="ARBA00022737"/>
    </source>
</evidence>
<evidence type="ECO:0000256" key="11">
    <source>
        <dbReference type="ARBA" id="ARBA00023242"/>
    </source>
</evidence>
<keyword evidence="6 12" id="KW-0863">Zinc-finger</keyword>
<dbReference type="Gene3D" id="3.30.160.60">
    <property type="entry name" value="Classic Zinc Finger"/>
    <property type="match status" value="18"/>
</dbReference>
<dbReference type="InterPro" id="IPR013087">
    <property type="entry name" value="Znf_C2H2_type"/>
</dbReference>
<dbReference type="FunFam" id="3.30.160.60:FF:000145">
    <property type="entry name" value="Zinc finger protein 574"/>
    <property type="match status" value="1"/>
</dbReference>
<evidence type="ECO:0000256" key="9">
    <source>
        <dbReference type="ARBA" id="ARBA00023125"/>
    </source>
</evidence>
<dbReference type="GO" id="GO:0008270">
    <property type="term" value="F:zinc ion binding"/>
    <property type="evidence" value="ECO:0007669"/>
    <property type="project" value="UniProtKB-KW"/>
</dbReference>
<dbReference type="EMBL" id="JAPTSV010000006">
    <property type="protein sequence ID" value="KAJ1527025.1"/>
    <property type="molecule type" value="Genomic_DNA"/>
</dbReference>
<evidence type="ECO:0000259" key="14">
    <source>
        <dbReference type="PROSITE" id="PS50157"/>
    </source>
</evidence>
<dbReference type="GO" id="GO:0000981">
    <property type="term" value="F:DNA-binding transcription factor activity, RNA polymerase II-specific"/>
    <property type="evidence" value="ECO:0007669"/>
    <property type="project" value="TreeGrafter"/>
</dbReference>
<feature type="domain" description="SWIM-type" evidence="15">
    <location>
        <begin position="65"/>
        <end position="101"/>
    </location>
</feature>
<feature type="domain" description="C2H2-type" evidence="14">
    <location>
        <begin position="855"/>
        <end position="883"/>
    </location>
</feature>
<evidence type="ECO:0000256" key="1">
    <source>
        <dbReference type="ARBA" id="ARBA00003767"/>
    </source>
</evidence>
<comment type="subcellular location">
    <subcellularLocation>
        <location evidence="2">Nucleus</location>
    </subcellularLocation>
</comment>
<protein>
    <submittedName>
        <fullName evidence="16">Uncharacterized protein</fullName>
    </submittedName>
</protein>
<feature type="domain" description="C2H2-type" evidence="14">
    <location>
        <begin position="393"/>
        <end position="420"/>
    </location>
</feature>
<feature type="domain" description="C2H2-type" evidence="14">
    <location>
        <begin position="770"/>
        <end position="797"/>
    </location>
</feature>
<dbReference type="FunFam" id="3.30.160.60:FF:000100">
    <property type="entry name" value="Zinc finger 45-like"/>
    <property type="match status" value="2"/>
</dbReference>
<feature type="domain" description="C2H2-type" evidence="14">
    <location>
        <begin position="432"/>
        <end position="459"/>
    </location>
</feature>
<feature type="domain" description="C2H2-type" evidence="14">
    <location>
        <begin position="460"/>
        <end position="489"/>
    </location>
</feature>
<dbReference type="Pfam" id="PF12874">
    <property type="entry name" value="zf-met"/>
    <property type="match status" value="1"/>
</dbReference>
<evidence type="ECO:0000256" key="8">
    <source>
        <dbReference type="ARBA" id="ARBA00023015"/>
    </source>
</evidence>
<dbReference type="GO" id="GO:0040029">
    <property type="term" value="P:epigenetic regulation of gene expression"/>
    <property type="evidence" value="ECO:0007669"/>
    <property type="project" value="UniProtKB-ARBA"/>
</dbReference>
<dbReference type="FunFam" id="3.30.160.60:FF:000702">
    <property type="entry name" value="Transcription factor E4F1 isoform 1"/>
    <property type="match status" value="1"/>
</dbReference>
<feature type="domain" description="C2H2-type" evidence="14">
    <location>
        <begin position="658"/>
        <end position="685"/>
    </location>
</feature>
<dbReference type="GO" id="GO:0043565">
    <property type="term" value="F:sequence-specific DNA binding"/>
    <property type="evidence" value="ECO:0007669"/>
    <property type="project" value="TreeGrafter"/>
</dbReference>
<evidence type="ECO:0000256" key="4">
    <source>
        <dbReference type="ARBA" id="ARBA00022723"/>
    </source>
</evidence>
<comment type="caution">
    <text evidence="16">The sequence shown here is derived from an EMBL/GenBank/DDBJ whole genome shotgun (WGS) entry which is preliminary data.</text>
</comment>
<feature type="region of interest" description="Disordered" evidence="13">
    <location>
        <begin position="204"/>
        <end position="233"/>
    </location>
</feature>
<evidence type="ECO:0000313" key="17">
    <source>
        <dbReference type="Proteomes" id="UP001075354"/>
    </source>
</evidence>
<dbReference type="FunFam" id="3.30.160.60:FF:000690">
    <property type="entry name" value="Zinc finger protein 354C"/>
    <property type="match status" value="1"/>
</dbReference>
<dbReference type="GO" id="GO:0003682">
    <property type="term" value="F:chromatin binding"/>
    <property type="evidence" value="ECO:0007669"/>
    <property type="project" value="UniProtKB-ARBA"/>
</dbReference>
<evidence type="ECO:0000256" key="3">
    <source>
        <dbReference type="ARBA" id="ARBA00022553"/>
    </source>
</evidence>
<feature type="domain" description="C2H2-type" evidence="14">
    <location>
        <begin position="546"/>
        <end position="573"/>
    </location>
</feature>
<dbReference type="PROSITE" id="PS50157">
    <property type="entry name" value="ZINC_FINGER_C2H2_2"/>
    <property type="match status" value="21"/>
</dbReference>
<dbReference type="FunFam" id="3.30.160.60:FF:001049">
    <property type="entry name" value="zinc finger protein 319"/>
    <property type="match status" value="1"/>
</dbReference>
<feature type="domain" description="C2H2-type" evidence="14">
    <location>
        <begin position="324"/>
        <end position="354"/>
    </location>
</feature>
<feature type="domain" description="C2H2-type" evidence="14">
    <location>
        <begin position="714"/>
        <end position="741"/>
    </location>
</feature>
<name>A0AAV7XT48_9NEOP</name>
<keyword evidence="17" id="KW-1185">Reference proteome</keyword>
<dbReference type="Proteomes" id="UP001075354">
    <property type="component" value="Chromosome 6"/>
</dbReference>
<feature type="domain" description="C2H2-type" evidence="14">
    <location>
        <begin position="630"/>
        <end position="657"/>
    </location>
</feature>
<keyword evidence="3" id="KW-0597">Phosphoprotein</keyword>
<evidence type="ECO:0000256" key="12">
    <source>
        <dbReference type="PROSITE-ProRule" id="PRU00042"/>
    </source>
</evidence>
<feature type="domain" description="C2H2-type" evidence="14">
    <location>
        <begin position="239"/>
        <end position="266"/>
    </location>
</feature>
<feature type="domain" description="C2H2-type" evidence="14">
    <location>
        <begin position="826"/>
        <end position="854"/>
    </location>
</feature>
<feature type="domain" description="C2H2-type" evidence="14">
    <location>
        <begin position="490"/>
        <end position="517"/>
    </location>
</feature>
<dbReference type="FunFam" id="3.30.160.60:FF:000097">
    <property type="entry name" value="Zinc finger protein"/>
    <property type="match status" value="1"/>
</dbReference>
<evidence type="ECO:0000313" key="16">
    <source>
        <dbReference type="EMBL" id="KAJ1527025.1"/>
    </source>
</evidence>
<keyword evidence="9" id="KW-0238">DNA-binding</keyword>
<keyword evidence="10" id="KW-0804">Transcription</keyword>
<feature type="domain" description="C2H2-type" evidence="14">
    <location>
        <begin position="686"/>
        <end position="713"/>
    </location>
</feature>
<evidence type="ECO:0000256" key="7">
    <source>
        <dbReference type="ARBA" id="ARBA00022833"/>
    </source>
</evidence>
<feature type="domain" description="C2H2-type" evidence="14">
    <location>
        <begin position="365"/>
        <end position="392"/>
    </location>
</feature>
<dbReference type="InterPro" id="IPR036236">
    <property type="entry name" value="Znf_C2H2_sf"/>
</dbReference>
<dbReference type="PANTHER" id="PTHR24408">
    <property type="entry name" value="ZINC FINGER PROTEIN"/>
    <property type="match status" value="1"/>
</dbReference>
<dbReference type="PROSITE" id="PS50966">
    <property type="entry name" value="ZF_SWIM"/>
    <property type="match status" value="1"/>
</dbReference>
<feature type="domain" description="C2H2-type" evidence="14">
    <location>
        <begin position="574"/>
        <end position="601"/>
    </location>
</feature>
<evidence type="ECO:0000256" key="6">
    <source>
        <dbReference type="ARBA" id="ARBA00022771"/>
    </source>
</evidence>
<feature type="domain" description="C2H2-type" evidence="14">
    <location>
        <begin position="602"/>
        <end position="629"/>
    </location>
</feature>
<accession>A0AAV7XT48</accession>
<dbReference type="SUPFAM" id="SSF57667">
    <property type="entry name" value="beta-beta-alpha zinc fingers"/>
    <property type="match status" value="12"/>
</dbReference>
<evidence type="ECO:0000259" key="15">
    <source>
        <dbReference type="PROSITE" id="PS50966"/>
    </source>
</evidence>
<reference evidence="16" key="1">
    <citation type="submission" date="2022-12" db="EMBL/GenBank/DDBJ databases">
        <title>Chromosome-level genome assembly of the bean flower thrips Megalurothrips usitatus.</title>
        <authorList>
            <person name="Ma L."/>
            <person name="Liu Q."/>
            <person name="Li H."/>
            <person name="Cai W."/>
        </authorList>
    </citation>
    <scope>NUCLEOTIDE SEQUENCE</scope>
    <source>
        <strain evidence="16">Cailab_2022a</strain>
    </source>
</reference>
<dbReference type="InterPro" id="IPR007527">
    <property type="entry name" value="Znf_SWIM"/>
</dbReference>
<feature type="domain" description="C2H2-type" evidence="14">
    <location>
        <begin position="798"/>
        <end position="825"/>
    </location>
</feature>
<dbReference type="Pfam" id="PF00096">
    <property type="entry name" value="zf-C2H2"/>
    <property type="match status" value="12"/>
</dbReference>
<dbReference type="GO" id="GO:0005634">
    <property type="term" value="C:nucleus"/>
    <property type="evidence" value="ECO:0007669"/>
    <property type="project" value="UniProtKB-SubCell"/>
</dbReference>
<keyword evidence="8" id="KW-0805">Transcription regulation</keyword>
<evidence type="ECO:0000256" key="2">
    <source>
        <dbReference type="ARBA" id="ARBA00004123"/>
    </source>
</evidence>
<dbReference type="PANTHER" id="PTHR24408:SF61">
    <property type="entry name" value="E3 SUMO-PROTEIN LIGASE ZNF451"/>
    <property type="match status" value="1"/>
</dbReference>
<keyword evidence="4" id="KW-0479">Metal-binding</keyword>
<feature type="domain" description="C2H2-type" evidence="14">
    <location>
        <begin position="267"/>
        <end position="294"/>
    </location>
</feature>
<gene>
    <name evidence="16" type="ORF">ONE63_008569</name>
</gene>
<evidence type="ECO:0000256" key="13">
    <source>
        <dbReference type="SAM" id="MobiDB-lite"/>
    </source>
</evidence>
<dbReference type="AlphaFoldDB" id="A0AAV7XT48"/>
<dbReference type="FunFam" id="3.30.160.60:FF:002343">
    <property type="entry name" value="Zinc finger protein 33A"/>
    <property type="match status" value="3"/>
</dbReference>
<keyword evidence="7" id="KW-0862">Zinc</keyword>
<comment type="function">
    <text evidence="1">May be involved in transcriptional regulation.</text>
</comment>
<dbReference type="SMART" id="SM00355">
    <property type="entry name" value="ZnF_C2H2"/>
    <property type="match status" value="22"/>
</dbReference>
<organism evidence="16 17">
    <name type="scientific">Megalurothrips usitatus</name>
    <name type="common">bean blossom thrips</name>
    <dbReference type="NCBI Taxonomy" id="439358"/>
    <lineage>
        <taxon>Eukaryota</taxon>
        <taxon>Metazoa</taxon>
        <taxon>Ecdysozoa</taxon>
        <taxon>Arthropoda</taxon>
        <taxon>Hexapoda</taxon>
        <taxon>Insecta</taxon>
        <taxon>Pterygota</taxon>
        <taxon>Neoptera</taxon>
        <taxon>Paraneoptera</taxon>
        <taxon>Thysanoptera</taxon>
        <taxon>Terebrantia</taxon>
        <taxon>Thripoidea</taxon>
        <taxon>Thripidae</taxon>
        <taxon>Megalurothrips</taxon>
    </lineage>
</organism>
<sequence>MAMALVSYVDILEVVGELKDFKAKLVEGESIAQSGGIAEFSVKDRGKGVLDLSAVCQLEHASHIISISIISEPRILDCKCSCLDGKTGKCQHVVATLIHIHRNNISIDSLNHAVRLESSTKGMGGCLTSPSPETITPESYEANNINPTFPSTESGFQECINAKAAQNDIPIANHLLESVEISDLVPSNQEVPMDVDTNIASEDADGNETEINSNATKRMGRGHRKSVPNPKYASESKQYTCPVCSKILGKKTHYEAHVRSHTGEKPFVCDICGQGYSQKRTLLKHKEMNPGGECRAAVTLKCHPCDSVFKTQSEMDNHLLSHFHKCRDCNKSFPQKQDLEVHQCMPVQHAPDSIECEQRDKDKNFVCDACGKEFDTSSELAQHKMTHTGDKNFKCLECGKCFSRERTFKAHKHTQKGDASSEKLAPKKRVVITCKTCGKEFTNRVHHEEHVRSHTGERPFQCVECGKGFATKRSLRNHSHGEKDSRDRLHSCHQCPASFATAFMLKVHEKSHSDERPFTCAECGKSYRSQHVYQDHLNQHKGIKAYSCKECGKSFTWRTSLWAHTANHAKEKPFGCVQCGAMFAEQSQLKDHWEVHLDDKPFQCPICGLGFMLQPDCDKHIEIHKQSPSYSCTKCDEKFVWADELNRHLQTHKEKRKFLCPTCGQTFANKGHLKVHLMIHTGEKPFECETCHKRFYTRSLLRKHTVFHSNERPFECALCSYKFPTQGILRAHIRIHTGEKPFTCDLCGKAFPQSSYLKRHMLIHSKDKPFPCPHCDSSFVTKYDLKVHVRIHTGDRPYSCHECNEQFFENSQLTAHLRTHSGKKPFVCDLCGKGFNSSYLMKKHFGRVHSDVAPFYCVDCEERFVSFEALRKHRRSTHISDSDDQVRQEEATADVVVPSEVEKDPLNRLIEDSEILVEETSSTSSDVVTEVAPVLTQGYEIVQVNLVDSSELIQLPEGYSCETVEVYHAESLSGFEGNGEFQTVSITTVSDEIDVTHDVSTNLET</sequence>
<feature type="domain" description="C2H2-type" evidence="14">
    <location>
        <begin position="742"/>
        <end position="769"/>
    </location>
</feature>
<keyword evidence="11" id="KW-0539">Nucleus</keyword>
<dbReference type="GO" id="GO:0000785">
    <property type="term" value="C:chromatin"/>
    <property type="evidence" value="ECO:0007669"/>
    <property type="project" value="UniProtKB-ARBA"/>
</dbReference>
<dbReference type="PROSITE" id="PS00028">
    <property type="entry name" value="ZINC_FINGER_C2H2_1"/>
    <property type="match status" value="17"/>
</dbReference>
<evidence type="ECO:0000256" key="10">
    <source>
        <dbReference type="ARBA" id="ARBA00023163"/>
    </source>
</evidence>
<proteinExistence type="predicted"/>
<keyword evidence="5" id="KW-0677">Repeat</keyword>
<feature type="domain" description="C2H2-type" evidence="14">
    <location>
        <begin position="518"/>
        <end position="545"/>
    </location>
</feature>